<comment type="caution">
    <text evidence="2">The sequence shown here is derived from an EMBL/GenBank/DDBJ whole genome shotgun (WGS) entry which is preliminary data.</text>
</comment>
<dbReference type="EMBL" id="JAAVVK010000001">
    <property type="protein sequence ID" value="NKE38174.1"/>
    <property type="molecule type" value="Genomic_DNA"/>
</dbReference>
<dbReference type="Pfam" id="PF07751">
    <property type="entry name" value="Abi_2"/>
    <property type="match status" value="1"/>
</dbReference>
<dbReference type="RefSeq" id="WP_168104652.1">
    <property type="nucleotide sequence ID" value="NZ_CP051215.1"/>
</dbReference>
<gene>
    <name evidence="2" type="ORF">HER12_00170</name>
</gene>
<accession>A0A846TZG6</accession>
<evidence type="ECO:0000313" key="3">
    <source>
        <dbReference type="Proteomes" id="UP000584587"/>
    </source>
</evidence>
<evidence type="ECO:0000313" key="2">
    <source>
        <dbReference type="EMBL" id="NKE38174.1"/>
    </source>
</evidence>
<organism evidence="2 3">
    <name type="scientific">Spiroplasma platyhelix PALS-1</name>
    <dbReference type="NCBI Taxonomy" id="1276218"/>
    <lineage>
        <taxon>Bacteria</taxon>
        <taxon>Bacillati</taxon>
        <taxon>Mycoplasmatota</taxon>
        <taxon>Mollicutes</taxon>
        <taxon>Entomoplasmatales</taxon>
        <taxon>Spiroplasmataceae</taxon>
        <taxon>Spiroplasma</taxon>
    </lineage>
</organism>
<evidence type="ECO:0000256" key="1">
    <source>
        <dbReference type="SAM" id="MobiDB-lite"/>
    </source>
</evidence>
<dbReference type="Proteomes" id="UP000584587">
    <property type="component" value="Unassembled WGS sequence"/>
</dbReference>
<dbReference type="InterPro" id="IPR011664">
    <property type="entry name" value="Abi_system_AbiD/AbiF-like"/>
</dbReference>
<keyword evidence="3" id="KW-1185">Reference proteome</keyword>
<protein>
    <submittedName>
        <fullName evidence="2">Abi family protein</fullName>
    </submittedName>
</protein>
<dbReference type="AlphaFoldDB" id="A0A846TZG6"/>
<name>A0A846TZG6_9MOLU</name>
<proteinExistence type="predicted"/>
<reference evidence="2 3" key="1">
    <citation type="submission" date="2020-04" db="EMBL/GenBank/DDBJ databases">
        <title>Complete genome sequence of Spiroplasma platyhelix ATCC 51748, an insect isolate.</title>
        <authorList>
            <person name="Green E.A."/>
            <person name="Klassen J.L."/>
        </authorList>
    </citation>
    <scope>NUCLEOTIDE SEQUENCE [LARGE SCALE GENOMIC DNA]</scope>
    <source>
        <strain evidence="2 3">PALS-1</strain>
    </source>
</reference>
<sequence>MTISQTWLATNIVDEKYLEQLKKVYSNHDLEKLLLLNIDLRLLYLKHLFMIENSLKNILLHQMFINELQNLENSHFLNQEHLKNLRRARRVIRAGYHKYSRNGVLKSKTIRSLIEVMSFESIMTLLQTLNDENLKKVAQYFGLNEHNNQNILLEQLEYLKDIRNYLSHNFKVLGVHFNQKRSNNNSYQQELKANNDHHYLHLLIERYSSKNQILAVFTDEYKKLFQSYEVSHNGTISNSTNNINPNVTNGNGAR</sequence>
<feature type="region of interest" description="Disordered" evidence="1">
    <location>
        <begin position="235"/>
        <end position="254"/>
    </location>
</feature>